<dbReference type="AlphaFoldDB" id="A0A6J1KAH9"/>
<sequence length="221" mass="24586">MMGKASLGCNFEDRESGLCSEGSCMEKKLKLFGFELNPSEELATNWRLKGSVGEANESVSSSTTVSFGERSEQAMAINKPKFECQYCFKEFTNSQALGGHQNAHKKERLKKKKMQLQARKATLSYYYLHPFQTASNNFLYHFPSSYTHDDSSLISFNQNDAEFIHFESFLPPERRLFSLTPADSSSAAAKPVVFQSSSSSSSLPPVVSPSCKSLDLQLGLN</sequence>
<dbReference type="InterPro" id="IPR036236">
    <property type="entry name" value="Znf_C2H2_sf"/>
</dbReference>
<evidence type="ECO:0000313" key="3">
    <source>
        <dbReference type="Proteomes" id="UP000504608"/>
    </source>
</evidence>
<reference evidence="4" key="1">
    <citation type="submission" date="2025-08" db="UniProtKB">
        <authorList>
            <consortium name="RefSeq"/>
        </authorList>
    </citation>
    <scope>IDENTIFICATION</scope>
    <source>
        <tissue evidence="4">Young leaves</tissue>
    </source>
</reference>
<keyword evidence="1" id="KW-0862">Zinc</keyword>
<dbReference type="GO" id="GO:0009740">
    <property type="term" value="P:gibberellic acid mediated signaling pathway"/>
    <property type="evidence" value="ECO:0007669"/>
    <property type="project" value="TreeGrafter"/>
</dbReference>
<evidence type="ECO:0000256" key="1">
    <source>
        <dbReference type="PROSITE-ProRule" id="PRU00042"/>
    </source>
</evidence>
<dbReference type="PROSITE" id="PS00028">
    <property type="entry name" value="ZINC_FINGER_C2H2_1"/>
    <property type="match status" value="1"/>
</dbReference>
<dbReference type="GO" id="GO:0005634">
    <property type="term" value="C:nucleus"/>
    <property type="evidence" value="ECO:0007669"/>
    <property type="project" value="TreeGrafter"/>
</dbReference>
<dbReference type="InterPro" id="IPR044299">
    <property type="entry name" value="GIS3/ZFP5/ZFP6"/>
</dbReference>
<organism evidence="3 4">
    <name type="scientific">Cucurbita maxima</name>
    <name type="common">Pumpkin</name>
    <name type="synonym">Winter squash</name>
    <dbReference type="NCBI Taxonomy" id="3661"/>
    <lineage>
        <taxon>Eukaryota</taxon>
        <taxon>Viridiplantae</taxon>
        <taxon>Streptophyta</taxon>
        <taxon>Embryophyta</taxon>
        <taxon>Tracheophyta</taxon>
        <taxon>Spermatophyta</taxon>
        <taxon>Magnoliopsida</taxon>
        <taxon>eudicotyledons</taxon>
        <taxon>Gunneridae</taxon>
        <taxon>Pentapetalae</taxon>
        <taxon>rosids</taxon>
        <taxon>fabids</taxon>
        <taxon>Cucurbitales</taxon>
        <taxon>Cucurbitaceae</taxon>
        <taxon>Cucurbiteae</taxon>
        <taxon>Cucurbita</taxon>
    </lineage>
</organism>
<dbReference type="KEGG" id="cmax:111492522"/>
<dbReference type="Proteomes" id="UP000504608">
    <property type="component" value="Unplaced"/>
</dbReference>
<evidence type="ECO:0000313" key="4">
    <source>
        <dbReference type="RefSeq" id="XP_022997670.1"/>
    </source>
</evidence>
<proteinExistence type="predicted"/>
<evidence type="ECO:0000259" key="2">
    <source>
        <dbReference type="PROSITE" id="PS50157"/>
    </source>
</evidence>
<gene>
    <name evidence="4" type="primary">LOC111492522</name>
</gene>
<dbReference type="PANTHER" id="PTHR46353:SF5">
    <property type="entry name" value="ZINC FINGER PROTEIN 5"/>
    <property type="match status" value="1"/>
</dbReference>
<dbReference type="InterPro" id="IPR013087">
    <property type="entry name" value="Znf_C2H2_type"/>
</dbReference>
<dbReference type="GeneID" id="111492522"/>
<keyword evidence="1" id="KW-0863">Zinc-finger</keyword>
<dbReference type="GO" id="GO:0009736">
    <property type="term" value="P:cytokinin-activated signaling pathway"/>
    <property type="evidence" value="ECO:0007669"/>
    <property type="project" value="TreeGrafter"/>
</dbReference>
<dbReference type="GO" id="GO:0003700">
    <property type="term" value="F:DNA-binding transcription factor activity"/>
    <property type="evidence" value="ECO:0007669"/>
    <property type="project" value="TreeGrafter"/>
</dbReference>
<dbReference type="GO" id="GO:0010090">
    <property type="term" value="P:trichome morphogenesis"/>
    <property type="evidence" value="ECO:0007669"/>
    <property type="project" value="InterPro"/>
</dbReference>
<dbReference type="PROSITE" id="PS50157">
    <property type="entry name" value="ZINC_FINGER_C2H2_2"/>
    <property type="match status" value="1"/>
</dbReference>
<dbReference type="Gene3D" id="3.30.160.60">
    <property type="entry name" value="Classic Zinc Finger"/>
    <property type="match status" value="1"/>
</dbReference>
<protein>
    <submittedName>
        <fullName evidence="4">Zinc finger protein 5-like</fullName>
    </submittedName>
</protein>
<keyword evidence="3" id="KW-1185">Reference proteome</keyword>
<dbReference type="SUPFAM" id="SSF57667">
    <property type="entry name" value="beta-beta-alpha zinc fingers"/>
    <property type="match status" value="1"/>
</dbReference>
<accession>A0A6J1KAH9</accession>
<feature type="domain" description="C2H2-type" evidence="2">
    <location>
        <begin position="82"/>
        <end position="109"/>
    </location>
</feature>
<name>A0A6J1KAH9_CUCMA</name>
<dbReference type="PANTHER" id="PTHR46353">
    <property type="entry name" value="ZINC FINGER PROTEIN 5"/>
    <property type="match status" value="1"/>
</dbReference>
<dbReference type="RefSeq" id="XP_022997670.1">
    <property type="nucleotide sequence ID" value="XM_023141902.1"/>
</dbReference>
<dbReference type="OrthoDB" id="1939583at2759"/>
<keyword evidence="1" id="KW-0479">Metal-binding</keyword>
<dbReference type="GO" id="GO:0000976">
    <property type="term" value="F:transcription cis-regulatory region binding"/>
    <property type="evidence" value="ECO:0007669"/>
    <property type="project" value="TreeGrafter"/>
</dbReference>
<dbReference type="GO" id="GO:0008270">
    <property type="term" value="F:zinc ion binding"/>
    <property type="evidence" value="ECO:0007669"/>
    <property type="project" value="UniProtKB-KW"/>
</dbReference>